<name>A0ABS9ZDJ6_9PSED</name>
<keyword evidence="2" id="KW-1185">Reference proteome</keyword>
<dbReference type="InterPro" id="IPR006311">
    <property type="entry name" value="TAT_signal"/>
</dbReference>
<organism evidence="1 2">
    <name type="scientific">Pseudomonas maioricensis</name>
    <dbReference type="NCBI Taxonomy" id="1766623"/>
    <lineage>
        <taxon>Bacteria</taxon>
        <taxon>Pseudomonadati</taxon>
        <taxon>Pseudomonadota</taxon>
        <taxon>Gammaproteobacteria</taxon>
        <taxon>Pseudomonadales</taxon>
        <taxon>Pseudomonadaceae</taxon>
        <taxon>Pseudomonas</taxon>
    </lineage>
</organism>
<evidence type="ECO:0000313" key="1">
    <source>
        <dbReference type="EMBL" id="MCI8208528.1"/>
    </source>
</evidence>
<dbReference type="PROSITE" id="PS51318">
    <property type="entry name" value="TAT"/>
    <property type="match status" value="1"/>
</dbReference>
<dbReference type="RefSeq" id="WP_243244433.1">
    <property type="nucleotide sequence ID" value="NZ_LOHG01000002.1"/>
</dbReference>
<evidence type="ECO:0000313" key="2">
    <source>
        <dbReference type="Proteomes" id="UP001320513"/>
    </source>
</evidence>
<proteinExistence type="predicted"/>
<comment type="caution">
    <text evidence="1">The sequence shown here is derived from an EMBL/GenBank/DDBJ whole genome shotgun (WGS) entry which is preliminary data.</text>
</comment>
<dbReference type="Proteomes" id="UP001320513">
    <property type="component" value="Unassembled WGS sequence"/>
</dbReference>
<accession>A0ABS9ZDJ6</accession>
<dbReference type="EMBL" id="LOHG01000002">
    <property type="protein sequence ID" value="MCI8208528.1"/>
    <property type="molecule type" value="Genomic_DNA"/>
</dbReference>
<gene>
    <name evidence="1" type="ORF">AUC61_03175</name>
</gene>
<reference evidence="1 2" key="1">
    <citation type="submission" date="2015-12" db="EMBL/GenBank/DDBJ databases">
        <title>Phylogenomics in the description of a new species in the Pseudomonas syringae group.</title>
        <authorList>
            <person name="Busquets A."/>
            <person name="Gomila M."/>
            <person name="Beiki F."/>
            <person name="Rahimian H."/>
            <person name="Mulet M."/>
            <person name="Sanchez D."/>
            <person name="Garcia-Valdes E."/>
            <person name="Lalucat J."/>
        </authorList>
    </citation>
    <scope>NUCLEOTIDE SEQUENCE [LARGE SCALE GENOMIC DNA]</scope>
    <source>
        <strain evidence="1 2">S25</strain>
    </source>
</reference>
<protein>
    <submittedName>
        <fullName evidence="1">Twin-arginine translocation pathway signal protein</fullName>
    </submittedName>
</protein>
<sequence length="177" mass="19361">MNTQPNLSRRNFLQVSLGASAFLSTVGLTASLSGCSATAPANGFMVLRTSDLPFLRALIPVLINGSVQPVLLPQATDDTLHCIDKGLNHLSPAMLQLTQQLLDVLTLPFTRGPLTGVWSAWEKASNMQIQQFLDRWQNSSLDLLRQGHAALLQLTLMAWYSHPESWAHCGYAGPPRI</sequence>